<comment type="caution">
    <text evidence="2">The sequence shown here is derived from an EMBL/GenBank/DDBJ whole genome shotgun (WGS) entry which is preliminary data.</text>
</comment>
<dbReference type="SUPFAM" id="SSF53335">
    <property type="entry name" value="S-adenosyl-L-methionine-dependent methyltransferases"/>
    <property type="match status" value="1"/>
</dbReference>
<dbReference type="EMBL" id="DSEU01000049">
    <property type="protein sequence ID" value="HEM67397.1"/>
    <property type="molecule type" value="Genomic_DNA"/>
</dbReference>
<name>A0A7J2U4Z9_9CREN</name>
<feature type="domain" description="Methyltransferase FkbM" evidence="1">
    <location>
        <begin position="26"/>
        <end position="152"/>
    </location>
</feature>
<proteinExistence type="predicted"/>
<accession>A0A7J2U4Z9</accession>
<dbReference type="PANTHER" id="PTHR34203">
    <property type="entry name" value="METHYLTRANSFERASE, FKBM FAMILY PROTEIN"/>
    <property type="match status" value="1"/>
</dbReference>
<dbReference type="InterPro" id="IPR052514">
    <property type="entry name" value="SAM-dependent_MTase"/>
</dbReference>
<evidence type="ECO:0000259" key="1">
    <source>
        <dbReference type="Pfam" id="PF05050"/>
    </source>
</evidence>
<protein>
    <submittedName>
        <fullName evidence="2">FkbM family methyltransferase</fullName>
    </submittedName>
</protein>
<sequence>MKCAIIEVFDFGEYRYLDIKNKVVVDVGATYGDSTIYFLLRGAKKVIAVEPCPEEFKELLENLKLNNAVDKVAPINAALASRRSEISVECSPGKAFVDTVTLGDIAKVVNVEGAVLKMDCEGCEYDVILNDYEHVRLFDEVYFEYHAFKTKIPVEMLLKKLSKDFECKIVSDQEFYKWHGFSERFLGLVKCIKR</sequence>
<organism evidence="2">
    <name type="scientific">Ignisphaera aggregans</name>
    <dbReference type="NCBI Taxonomy" id="334771"/>
    <lineage>
        <taxon>Archaea</taxon>
        <taxon>Thermoproteota</taxon>
        <taxon>Thermoprotei</taxon>
        <taxon>Desulfurococcales</taxon>
        <taxon>Desulfurococcaceae</taxon>
        <taxon>Ignisphaera</taxon>
    </lineage>
</organism>
<evidence type="ECO:0000313" key="2">
    <source>
        <dbReference type="EMBL" id="HEM67397.1"/>
    </source>
</evidence>
<gene>
    <name evidence="2" type="ORF">ENO26_07535</name>
</gene>
<keyword evidence="2" id="KW-0808">Transferase</keyword>
<dbReference type="InterPro" id="IPR006342">
    <property type="entry name" value="FkbM_mtfrase"/>
</dbReference>
<keyword evidence="2" id="KW-0489">Methyltransferase</keyword>
<dbReference type="NCBIfam" id="TIGR01444">
    <property type="entry name" value="fkbM_fam"/>
    <property type="match status" value="1"/>
</dbReference>
<dbReference type="Gene3D" id="3.40.50.150">
    <property type="entry name" value="Vaccinia Virus protein VP39"/>
    <property type="match status" value="1"/>
</dbReference>
<dbReference type="GO" id="GO:0032259">
    <property type="term" value="P:methylation"/>
    <property type="evidence" value="ECO:0007669"/>
    <property type="project" value="UniProtKB-KW"/>
</dbReference>
<dbReference type="AlphaFoldDB" id="A0A7J2U4Z9"/>
<dbReference type="Pfam" id="PF05050">
    <property type="entry name" value="Methyltransf_21"/>
    <property type="match status" value="1"/>
</dbReference>
<dbReference type="GO" id="GO:0008168">
    <property type="term" value="F:methyltransferase activity"/>
    <property type="evidence" value="ECO:0007669"/>
    <property type="project" value="UniProtKB-KW"/>
</dbReference>
<dbReference type="PANTHER" id="PTHR34203:SF15">
    <property type="entry name" value="SLL1173 PROTEIN"/>
    <property type="match status" value="1"/>
</dbReference>
<reference evidence="2" key="1">
    <citation type="journal article" date="2020" name="mSystems">
        <title>Genome- and Community-Level Interaction Insights into Carbon Utilization and Element Cycling Functions of Hydrothermarchaeota in Hydrothermal Sediment.</title>
        <authorList>
            <person name="Zhou Z."/>
            <person name="Liu Y."/>
            <person name="Xu W."/>
            <person name="Pan J."/>
            <person name="Luo Z.H."/>
            <person name="Li M."/>
        </authorList>
    </citation>
    <scope>NUCLEOTIDE SEQUENCE [LARGE SCALE GENOMIC DNA]</scope>
    <source>
        <strain evidence="2">SpSt-125</strain>
    </source>
</reference>
<dbReference type="InterPro" id="IPR029063">
    <property type="entry name" value="SAM-dependent_MTases_sf"/>
</dbReference>